<evidence type="ECO:0000313" key="1">
    <source>
        <dbReference type="EMBL" id="KAK1868133.1"/>
    </source>
</evidence>
<gene>
    <name evidence="1" type="ORF">I4F81_010628</name>
</gene>
<comment type="caution">
    <text evidence="1">The sequence shown here is derived from an EMBL/GenBank/DDBJ whole genome shotgun (WGS) entry which is preliminary data.</text>
</comment>
<organism evidence="1 2">
    <name type="scientific">Pyropia yezoensis</name>
    <name type="common">Susabi-nori</name>
    <name type="synonym">Porphyra yezoensis</name>
    <dbReference type="NCBI Taxonomy" id="2788"/>
    <lineage>
        <taxon>Eukaryota</taxon>
        <taxon>Rhodophyta</taxon>
        <taxon>Bangiophyceae</taxon>
        <taxon>Bangiales</taxon>
        <taxon>Bangiaceae</taxon>
        <taxon>Pyropia</taxon>
    </lineage>
</organism>
<accession>A0ACC3CDG9</accession>
<name>A0ACC3CDG9_PYRYE</name>
<keyword evidence="2" id="KW-1185">Reference proteome</keyword>
<protein>
    <submittedName>
        <fullName evidence="1">Uncharacterized protein</fullName>
    </submittedName>
</protein>
<dbReference type="Proteomes" id="UP000798662">
    <property type="component" value="Chromosome 3"/>
</dbReference>
<dbReference type="EMBL" id="CM020620">
    <property type="protein sequence ID" value="KAK1868133.1"/>
    <property type="molecule type" value="Genomic_DNA"/>
</dbReference>
<evidence type="ECO:0000313" key="2">
    <source>
        <dbReference type="Proteomes" id="UP000798662"/>
    </source>
</evidence>
<proteinExistence type="predicted"/>
<sequence>MSASKRLRTGEPGTVAAAVGDAAHAGAGDGSQRQQGPAPQVPVPLALPGGPESASSADADEPEVGALPLEVVLARLAPLQQRRLYWSVDVAGRAGLDAMAEREQLKLEIGELSRRARELLPSLLWPLFHHKALLYRSVKTRVEVLRRLLDSNPARETLRSDALDHEQVRQAVRALYDSRDERRGFGSVVGFPGMGKTYLMRLLLDSQAAPAPAAPEDAEATFAEMMSWWMSLPVFVISFNGITTASSEDLELAGWSDKLPSLVRILYSEMMRAPDDSDFAAFCDAVLENLHDGKLTTSNVSVLVKYVFRTRCRAVESKLVFNGVLLADELVQLSRVPPPSPSRRRRLGRGLSGFVQLPPPSSSSSSSLHGVDGSSLLDAHDAPPASAPGASVPTAGGPESNSVGSASVMHGAQVAEVARSRLCTLARHHALRLCVSSLSEGFVKRELTASGSTPVPVGVLQLVEATRVADAVRAVLSHRRKGFQVTSKAGLASVLSAESVGVCLGVLAGGHPRAAEVLISAIEKSRDGEPFLGSFLSRLMPERLSLAASSVDVLCQHPLVVAVGLLGYEADPLTPLGGDMLWDHVYAQGALTRGVLDRAHGRVTRSAFCAGVSATPIYSTRLNVAFLLEVVKRKASLPRIGAAPGGWSPGAAVVDEDLYASLQDVCTTLETGHAPIAWERFVFSGLTAVSQARRICSQKLDTLVRDGREHPPLHLATLLDLFPASPPYVSSVAWLEAAHVDASRAFVGVRPFGCYRTLLDKTEEELLSFVWQAGKTNFSAVDGVVFFKCTGSEVQPGPRHGELVVVFLQVKDKANLNMEKDVIRSAASAIESFASAADGPSWTSRSVFVVLSRRELTLQRSEDLPAAGPPILVVDEPGLQATFGPGLHALIRSSAIAFGTQVIDLTRARFSVGDA</sequence>
<reference evidence="1" key="1">
    <citation type="submission" date="2019-11" db="EMBL/GenBank/DDBJ databases">
        <title>Nori genome reveals adaptations in red seaweeds to the harsh intertidal environment.</title>
        <authorList>
            <person name="Wang D."/>
            <person name="Mao Y."/>
        </authorList>
    </citation>
    <scope>NUCLEOTIDE SEQUENCE</scope>
    <source>
        <tissue evidence="1">Gametophyte</tissue>
    </source>
</reference>